<dbReference type="Gene3D" id="3.30.565.10">
    <property type="entry name" value="Histidine kinase-like ATPase, C-terminal domain"/>
    <property type="match status" value="1"/>
</dbReference>
<evidence type="ECO:0000259" key="9">
    <source>
        <dbReference type="PROSITE" id="PS50109"/>
    </source>
</evidence>
<dbReference type="InterPro" id="IPR036890">
    <property type="entry name" value="HATPase_C_sf"/>
</dbReference>
<name>A0A1D8GNE7_9FIRM</name>
<keyword evidence="12" id="KW-1185">Reference proteome</keyword>
<proteinExistence type="predicted"/>
<keyword evidence="8" id="KW-0812">Transmembrane</keyword>
<evidence type="ECO:0000256" key="1">
    <source>
        <dbReference type="ARBA" id="ARBA00000085"/>
    </source>
</evidence>
<keyword evidence="8" id="KW-0472">Membrane</keyword>
<dbReference type="Gene3D" id="1.10.287.130">
    <property type="match status" value="1"/>
</dbReference>
<dbReference type="Gene3D" id="6.10.340.10">
    <property type="match status" value="1"/>
</dbReference>
<dbReference type="InterPro" id="IPR005467">
    <property type="entry name" value="His_kinase_dom"/>
</dbReference>
<dbReference type="SMART" id="SM00388">
    <property type="entry name" value="HisKA"/>
    <property type="match status" value="1"/>
</dbReference>
<feature type="transmembrane region" description="Helical" evidence="8">
    <location>
        <begin position="12"/>
        <end position="33"/>
    </location>
</feature>
<dbReference type="EMBL" id="CP017269">
    <property type="protein sequence ID" value="AOT72438.1"/>
    <property type="molecule type" value="Genomic_DNA"/>
</dbReference>
<dbReference type="GO" id="GO:0005886">
    <property type="term" value="C:plasma membrane"/>
    <property type="evidence" value="ECO:0007669"/>
    <property type="project" value="TreeGrafter"/>
</dbReference>
<keyword evidence="6" id="KW-0418">Kinase</keyword>
<dbReference type="GO" id="GO:0000155">
    <property type="term" value="F:phosphorelay sensor kinase activity"/>
    <property type="evidence" value="ECO:0007669"/>
    <property type="project" value="InterPro"/>
</dbReference>
<evidence type="ECO:0000256" key="6">
    <source>
        <dbReference type="ARBA" id="ARBA00022777"/>
    </source>
</evidence>
<dbReference type="GO" id="GO:0004721">
    <property type="term" value="F:phosphoprotein phosphatase activity"/>
    <property type="evidence" value="ECO:0007669"/>
    <property type="project" value="TreeGrafter"/>
</dbReference>
<reference evidence="11 12" key="1">
    <citation type="submission" date="2016-09" db="EMBL/GenBank/DDBJ databases">
        <title>Genomic analysis reveals versatility of anaerobic energy metabolism of Geosporobacter ferrireducens IRF9 of phylum Firmicutes.</title>
        <authorList>
            <person name="Kim S.-J."/>
        </authorList>
    </citation>
    <scope>NUCLEOTIDE SEQUENCE [LARGE SCALE GENOMIC DNA]</scope>
    <source>
        <strain evidence="11 12">IRF9</strain>
    </source>
</reference>
<dbReference type="PANTHER" id="PTHR45453:SF3">
    <property type="entry name" value="HISTIDINE KINASE"/>
    <property type="match status" value="1"/>
</dbReference>
<dbReference type="PROSITE" id="PS50885">
    <property type="entry name" value="HAMP"/>
    <property type="match status" value="1"/>
</dbReference>
<feature type="transmembrane region" description="Helical" evidence="8">
    <location>
        <begin position="87"/>
        <end position="106"/>
    </location>
</feature>
<evidence type="ECO:0000256" key="4">
    <source>
        <dbReference type="ARBA" id="ARBA00022553"/>
    </source>
</evidence>
<dbReference type="GO" id="GO:0016036">
    <property type="term" value="P:cellular response to phosphate starvation"/>
    <property type="evidence" value="ECO:0007669"/>
    <property type="project" value="TreeGrafter"/>
</dbReference>
<evidence type="ECO:0000313" key="11">
    <source>
        <dbReference type="EMBL" id="AOT72438.1"/>
    </source>
</evidence>
<dbReference type="SMART" id="SM00387">
    <property type="entry name" value="HATPase_c"/>
    <property type="match status" value="1"/>
</dbReference>
<dbReference type="InterPro" id="IPR036097">
    <property type="entry name" value="HisK_dim/P_sf"/>
</dbReference>
<dbReference type="OrthoDB" id="9762826at2"/>
<dbReference type="InterPro" id="IPR050351">
    <property type="entry name" value="BphY/WalK/GraS-like"/>
</dbReference>
<evidence type="ECO:0000256" key="7">
    <source>
        <dbReference type="ARBA" id="ARBA00023012"/>
    </source>
</evidence>
<dbReference type="InterPro" id="IPR003660">
    <property type="entry name" value="HAMP_dom"/>
</dbReference>
<gene>
    <name evidence="11" type="ORF">Gferi_24535</name>
</gene>
<sequence length="387" mass="43885">MKRENGLGIFGKIFIYTLLLLVLIITTLVLFFGGQTNLIIERSQTYLLERSLLDQNDQIDVPRLIDGKAFEPAKDISDLYADFVTKTIIAITILLIFSVFAAALFARSMAAPIKKLAADTTKMSKLEFVAPPATRHDEIGQLAGDVYKMYETLKLEIEREKEMEENQRYFFSAVSHELKTPIAAASSILEGMLANVVKPSEYPEYLKKCLNMMALQRKLISEILEIVRLDDKKIDPKLEDVNLKAVIQSVLSVHEPLADTKMQIITVSVPDTLTCILDQNLFSRALSNILINAVQNTPEQGHIRIWCEEQDNQTIRLYILNSNAHVDEKSLPKLYEPFYRIDKTRNRGQSRSGLGLTIVKKSLDSMKIPFAIENNGDDVVFWMDLIL</sequence>
<feature type="domain" description="HAMP" evidence="10">
    <location>
        <begin position="107"/>
        <end position="158"/>
    </location>
</feature>
<dbReference type="RefSeq" id="WP_069980747.1">
    <property type="nucleotide sequence ID" value="NZ_CP017269.1"/>
</dbReference>
<keyword evidence="8" id="KW-1133">Transmembrane helix</keyword>
<comment type="catalytic activity">
    <reaction evidence="1">
        <text>ATP + protein L-histidine = ADP + protein N-phospho-L-histidine.</text>
        <dbReference type="EC" id="2.7.13.3"/>
    </reaction>
</comment>
<dbReference type="PROSITE" id="PS50109">
    <property type="entry name" value="HIS_KIN"/>
    <property type="match status" value="1"/>
</dbReference>
<dbReference type="AlphaFoldDB" id="A0A1D8GNE7"/>
<feature type="domain" description="Histidine kinase" evidence="9">
    <location>
        <begin position="173"/>
        <end position="387"/>
    </location>
</feature>
<evidence type="ECO:0000256" key="8">
    <source>
        <dbReference type="SAM" id="Phobius"/>
    </source>
</evidence>
<evidence type="ECO:0000256" key="2">
    <source>
        <dbReference type="ARBA" id="ARBA00004370"/>
    </source>
</evidence>
<dbReference type="STRING" id="1424294.Gferi_24535"/>
<dbReference type="CDD" id="cd06225">
    <property type="entry name" value="HAMP"/>
    <property type="match status" value="1"/>
</dbReference>
<dbReference type="EC" id="2.7.13.3" evidence="3"/>
<dbReference type="PANTHER" id="PTHR45453">
    <property type="entry name" value="PHOSPHATE REGULON SENSOR PROTEIN PHOR"/>
    <property type="match status" value="1"/>
</dbReference>
<dbReference type="InterPro" id="IPR003594">
    <property type="entry name" value="HATPase_dom"/>
</dbReference>
<dbReference type="Pfam" id="PF00512">
    <property type="entry name" value="HisKA"/>
    <property type="match status" value="1"/>
</dbReference>
<keyword evidence="4" id="KW-0597">Phosphoprotein</keyword>
<protein>
    <recommendedName>
        <fullName evidence="3">histidine kinase</fullName>
        <ecNumber evidence="3">2.7.13.3</ecNumber>
    </recommendedName>
</protein>
<dbReference type="KEGG" id="gfe:Gferi_24535"/>
<dbReference type="Proteomes" id="UP000095743">
    <property type="component" value="Chromosome"/>
</dbReference>
<evidence type="ECO:0000313" key="12">
    <source>
        <dbReference type="Proteomes" id="UP000095743"/>
    </source>
</evidence>
<dbReference type="InterPro" id="IPR003661">
    <property type="entry name" value="HisK_dim/P_dom"/>
</dbReference>
<evidence type="ECO:0000259" key="10">
    <source>
        <dbReference type="PROSITE" id="PS50885"/>
    </source>
</evidence>
<accession>A0A1D8GNE7</accession>
<dbReference type="SUPFAM" id="SSF55874">
    <property type="entry name" value="ATPase domain of HSP90 chaperone/DNA topoisomerase II/histidine kinase"/>
    <property type="match status" value="1"/>
</dbReference>
<dbReference type="SUPFAM" id="SSF47384">
    <property type="entry name" value="Homodimeric domain of signal transducing histidine kinase"/>
    <property type="match status" value="1"/>
</dbReference>
<dbReference type="CDD" id="cd00082">
    <property type="entry name" value="HisKA"/>
    <property type="match status" value="1"/>
</dbReference>
<keyword evidence="5" id="KW-0808">Transferase</keyword>
<evidence type="ECO:0000256" key="5">
    <source>
        <dbReference type="ARBA" id="ARBA00022679"/>
    </source>
</evidence>
<dbReference type="Pfam" id="PF02518">
    <property type="entry name" value="HATPase_c"/>
    <property type="match status" value="1"/>
</dbReference>
<comment type="subcellular location">
    <subcellularLocation>
        <location evidence="2">Membrane</location>
    </subcellularLocation>
</comment>
<evidence type="ECO:0000256" key="3">
    <source>
        <dbReference type="ARBA" id="ARBA00012438"/>
    </source>
</evidence>
<organism evidence="11 12">
    <name type="scientific">Geosporobacter ferrireducens</name>
    <dbReference type="NCBI Taxonomy" id="1424294"/>
    <lineage>
        <taxon>Bacteria</taxon>
        <taxon>Bacillati</taxon>
        <taxon>Bacillota</taxon>
        <taxon>Clostridia</taxon>
        <taxon>Peptostreptococcales</taxon>
        <taxon>Thermotaleaceae</taxon>
        <taxon>Geosporobacter</taxon>
    </lineage>
</organism>
<keyword evidence="7" id="KW-0902">Two-component regulatory system</keyword>